<dbReference type="PANTHER" id="PTHR23022">
    <property type="entry name" value="TRANSPOSABLE ELEMENT-RELATED"/>
    <property type="match status" value="1"/>
</dbReference>
<name>A0A2A6CQ56_PRIPA</name>
<organism evidence="3 4">
    <name type="scientific">Pristionchus pacificus</name>
    <name type="common">Parasitic nematode worm</name>
    <dbReference type="NCBI Taxonomy" id="54126"/>
    <lineage>
        <taxon>Eukaryota</taxon>
        <taxon>Metazoa</taxon>
        <taxon>Ecdysozoa</taxon>
        <taxon>Nematoda</taxon>
        <taxon>Chromadorea</taxon>
        <taxon>Rhabditida</taxon>
        <taxon>Rhabditina</taxon>
        <taxon>Diplogasteromorpha</taxon>
        <taxon>Diplogasteroidea</taxon>
        <taxon>Neodiplogasteridae</taxon>
        <taxon>Pristionchus</taxon>
    </lineage>
</organism>
<dbReference type="Gene3D" id="3.30.1330.30">
    <property type="match status" value="1"/>
</dbReference>
<reference evidence="4" key="1">
    <citation type="journal article" date="2008" name="Nat. Genet.">
        <title>The Pristionchus pacificus genome provides a unique perspective on nematode lifestyle and parasitism.</title>
        <authorList>
            <person name="Dieterich C."/>
            <person name="Clifton S.W."/>
            <person name="Schuster L.N."/>
            <person name="Chinwalla A."/>
            <person name="Delehaunty K."/>
            <person name="Dinkelacker I."/>
            <person name="Fulton L."/>
            <person name="Fulton R."/>
            <person name="Godfrey J."/>
            <person name="Minx P."/>
            <person name="Mitreva M."/>
            <person name="Roeseler W."/>
            <person name="Tian H."/>
            <person name="Witte H."/>
            <person name="Yang S.P."/>
            <person name="Wilson R.K."/>
            <person name="Sommer R.J."/>
        </authorList>
    </citation>
    <scope>NUCLEOTIDE SEQUENCE [LARGE SCALE GENOMIC DNA]</scope>
    <source>
        <strain evidence="4">PS312</strain>
    </source>
</reference>
<keyword evidence="2" id="KW-0687">Ribonucleoprotein</keyword>
<evidence type="ECO:0000256" key="1">
    <source>
        <dbReference type="ARBA" id="ARBA00007337"/>
    </source>
</evidence>
<dbReference type="InterPro" id="IPR052338">
    <property type="entry name" value="Transposase_5"/>
</dbReference>
<dbReference type="SUPFAM" id="SSF55315">
    <property type="entry name" value="L30e-like"/>
    <property type="match status" value="1"/>
</dbReference>
<dbReference type="PRINTS" id="PR00881">
    <property type="entry name" value="L7ARS6FAMILY"/>
</dbReference>
<dbReference type="Gene3D" id="3.30.420.10">
    <property type="entry name" value="Ribonuclease H-like superfamily/Ribonuclease H"/>
    <property type="match status" value="1"/>
</dbReference>
<gene>
    <name evidence="3" type="primary">WBGene00280222</name>
</gene>
<dbReference type="EnsemblMetazoa" id="PPA41853.1">
    <property type="protein sequence ID" value="PPA41853.1"/>
    <property type="gene ID" value="WBGene00280222"/>
</dbReference>
<evidence type="ECO:0000313" key="4">
    <source>
        <dbReference type="Proteomes" id="UP000005239"/>
    </source>
</evidence>
<dbReference type="PROSITE" id="PS01082">
    <property type="entry name" value="RIBOSOMAL_L7AE"/>
    <property type="match status" value="1"/>
</dbReference>
<evidence type="ECO:0000256" key="2">
    <source>
        <dbReference type="ARBA" id="ARBA00023274"/>
    </source>
</evidence>
<proteinExistence type="inferred from homology"/>
<dbReference type="FunFam" id="3.30.1330.30:FF:000058">
    <property type="entry name" value="Ribosomal protein"/>
    <property type="match status" value="1"/>
</dbReference>
<dbReference type="InterPro" id="IPR036397">
    <property type="entry name" value="RNaseH_sf"/>
</dbReference>
<dbReference type="InterPro" id="IPR018492">
    <property type="entry name" value="Ribosomal_eL8/Nhp2"/>
</dbReference>
<dbReference type="InterPro" id="IPR004038">
    <property type="entry name" value="Ribosomal_eL8/eL30/eS12/Gad45"/>
</dbReference>
<dbReference type="InterPro" id="IPR029064">
    <property type="entry name" value="Ribosomal_eL30-like_sf"/>
</dbReference>
<dbReference type="GO" id="GO:0000470">
    <property type="term" value="P:maturation of LSU-rRNA"/>
    <property type="evidence" value="ECO:0000318"/>
    <property type="project" value="GO_Central"/>
</dbReference>
<dbReference type="PANTHER" id="PTHR23022:SF134">
    <property type="entry name" value="TRANSPOSABLE ELEMENT TC1 TRANSPOSASE"/>
    <property type="match status" value="1"/>
</dbReference>
<protein>
    <submittedName>
        <fullName evidence="3">Ribosomal protein</fullName>
    </submittedName>
</protein>
<dbReference type="Proteomes" id="UP000005239">
    <property type="component" value="Unassembled WGS sequence"/>
</dbReference>
<evidence type="ECO:0000313" key="3">
    <source>
        <dbReference type="EnsemblMetazoa" id="PPA41853.1"/>
    </source>
</evidence>
<dbReference type="Pfam" id="PF01248">
    <property type="entry name" value="Ribosomal_L7Ae"/>
    <property type="match status" value="1"/>
</dbReference>
<keyword evidence="4" id="KW-1185">Reference proteome</keyword>
<accession>A0A2A6CQ56</accession>
<dbReference type="InterPro" id="IPR004037">
    <property type="entry name" value="Ribosomal_eL8-like_CS"/>
</dbReference>
<dbReference type="GO" id="GO:0003723">
    <property type="term" value="F:RNA binding"/>
    <property type="evidence" value="ECO:0000318"/>
    <property type="project" value="GO_Central"/>
</dbReference>
<dbReference type="AlphaFoldDB" id="A0A2A6CQ56"/>
<reference evidence="3" key="2">
    <citation type="submission" date="2022-06" db="UniProtKB">
        <authorList>
            <consortium name="EnsemblMetazoa"/>
        </authorList>
    </citation>
    <scope>IDENTIFICATION</scope>
    <source>
        <strain evidence="3">PS312</strain>
    </source>
</reference>
<dbReference type="GO" id="GO:0022625">
    <property type="term" value="C:cytosolic large ribosomal subunit"/>
    <property type="evidence" value="ECO:0000318"/>
    <property type="project" value="GO_Central"/>
</dbReference>
<sequence length="463" mass="52317">SAEAKKARLQARAEARAAGKKEEVTKRPNMVRFGIQNVTRAIETREAQLVLIAHDVDPLEVVIFLPALCRKFRIPYAVVKGKAALGTVVRRKVTVPEWSDLVKLGYCGLPVLDLVTDRTATTMEDDLCGHCLLGQSLVHSVLRSDRRRRELIPQLIDRRSGAGGSESSLSIFTARRTALRTGRLAMGSSSSISSSSSSQMSVKTWKDDVICWREEGLSYEEIRKKCLSYGIKTTKSRIGRIITKRYGNKKIYASSSISRDNFLPIKEFVKEAYLANAQRKATEIVDDIADKFDEKITVAVLRRIRISIGLEKANRRYGHSVRMANRQPRYTFCRLHLDLGTMFLTHCFTDESMVQSCETGRFVYILKGDNSRRVQPRHKHPASLMIWGGISWEGATPLAIIRRGTKVDGPVYQSILHNVYLEWAQKTYGGKVLLVQDNARRLILRMQKQMEKVVQSKGAPVYD</sequence>
<comment type="similarity">
    <text evidence="1">Belongs to the eukaryotic ribosomal protein eL8 family.</text>
</comment>
<accession>A0A8R1UW99</accession>